<dbReference type="Pfam" id="PF09311">
    <property type="entry name" value="Rab5-bind"/>
    <property type="match status" value="2"/>
</dbReference>
<dbReference type="InterPro" id="IPR003914">
    <property type="entry name" value="Rabaptin"/>
</dbReference>
<feature type="domain" description="FYVE-type" evidence="8">
    <location>
        <begin position="552"/>
        <end position="610"/>
    </location>
</feature>
<evidence type="ECO:0000256" key="6">
    <source>
        <dbReference type="SAM" id="MobiDB-lite"/>
    </source>
</evidence>
<dbReference type="PROSITE" id="PS50089">
    <property type="entry name" value="ZF_RING_2"/>
    <property type="match status" value="1"/>
</dbReference>
<keyword evidence="1" id="KW-0479">Metal-binding</keyword>
<evidence type="ECO:0000313" key="10">
    <source>
        <dbReference type="RefSeq" id="XP_015592690.1"/>
    </source>
</evidence>
<evidence type="ECO:0000313" key="11">
    <source>
        <dbReference type="RefSeq" id="XP_024939582.1"/>
    </source>
</evidence>
<keyword evidence="9" id="KW-1185">Reference proteome</keyword>
<dbReference type="RefSeq" id="XP_024939582.1">
    <property type="nucleotide sequence ID" value="XM_025083814.1"/>
</dbReference>
<dbReference type="SUPFAM" id="SSF103652">
    <property type="entry name" value="G protein-binding domain"/>
    <property type="match status" value="1"/>
</dbReference>
<dbReference type="Gene3D" id="3.30.40.10">
    <property type="entry name" value="Zinc/RING finger domain, C3HC4 (zinc finger)"/>
    <property type="match status" value="1"/>
</dbReference>
<feature type="coiled-coil region" evidence="5">
    <location>
        <begin position="221"/>
        <end position="378"/>
    </location>
</feature>
<dbReference type="InterPro" id="IPR015390">
    <property type="entry name" value="Rabaptin_Rab5-bd_dom"/>
</dbReference>
<dbReference type="AlphaFoldDB" id="A0AAJ7REQ9"/>
<evidence type="ECO:0000256" key="1">
    <source>
        <dbReference type="ARBA" id="ARBA00022723"/>
    </source>
</evidence>
<dbReference type="SUPFAM" id="SSF57903">
    <property type="entry name" value="FYVE/PHD zinc finger"/>
    <property type="match status" value="1"/>
</dbReference>
<dbReference type="KEGG" id="ccin:107266590"/>
<feature type="coiled-coil region" evidence="5">
    <location>
        <begin position="450"/>
        <end position="515"/>
    </location>
</feature>
<dbReference type="PROSITE" id="PS00518">
    <property type="entry name" value="ZF_RING_1"/>
    <property type="match status" value="1"/>
</dbReference>
<feature type="coiled-coil region" evidence="5">
    <location>
        <begin position="124"/>
        <end position="151"/>
    </location>
</feature>
<dbReference type="RefSeq" id="XP_015592690.1">
    <property type="nucleotide sequence ID" value="XM_015737204.2"/>
</dbReference>
<dbReference type="Pfam" id="PF01363">
    <property type="entry name" value="FYVE"/>
    <property type="match status" value="1"/>
</dbReference>
<dbReference type="GO" id="GO:0005096">
    <property type="term" value="F:GTPase activator activity"/>
    <property type="evidence" value="ECO:0007669"/>
    <property type="project" value="InterPro"/>
</dbReference>
<evidence type="ECO:0000256" key="3">
    <source>
        <dbReference type="ARBA" id="ARBA00022833"/>
    </source>
</evidence>
<dbReference type="InterPro" id="IPR017907">
    <property type="entry name" value="Znf_RING_CS"/>
</dbReference>
<protein>
    <submittedName>
        <fullName evidence="10 11">Rab GTPase-binding effector protein 1 isoform X1</fullName>
    </submittedName>
</protein>
<evidence type="ECO:0000256" key="2">
    <source>
        <dbReference type="ARBA" id="ARBA00022771"/>
    </source>
</evidence>
<keyword evidence="5" id="KW-0175">Coiled coil</keyword>
<name>A0AAJ7REQ9_CEPCN</name>
<keyword evidence="2 4" id="KW-0863">Zinc-finger</keyword>
<accession>A0AAJ7REQ9</accession>
<dbReference type="Gene3D" id="1.20.5.730">
    <property type="entry name" value="Single helix bin"/>
    <property type="match status" value="1"/>
</dbReference>
<sequence>MENNAQENYAGKEDQEDLEAARTKAEKLALENTHIREEFNVQRAKMKELFLQKEEELKRRLEENMCLKDVNVRLQRELDESKSELLCAIEVKNSILLEKHKADEEIETLQQFVRETVEMSDSAKNKYDGELRNLQMVVHRLQEENVALRSQMPRDPPTEGSQISLSTVTKSLARKVASQLGADALSLGPDNLEESMRKVNKYAHEEAEVLRSLVVPLEDEIKVLKDKLRDTDDELQKYKEMQLPKRQDSGSLEASCDMCANYETQLVRVQANAKDLEKKLSSSERMLQAQREDLSKEVEFRKEMEEKWNERKEEHKLKVAELTSALQSSQQVLSELKQTFDRIRHNVTEKLSKLEREREDVQRRLNALEKENESLMGKHSKHSQLLQSEVINMPNNVEELHERVLRMHEDLIMARVAQEEAEDKGKILEIDVSLLREQIQQDHNTMTEKESMFLDKIKNLESQLSKYEREHQVFIEMKVKLEVLEKQLEDITKEKKEAESNTAQLRQRIACLQSDLDTSEHVQKDFVLLSQSLQVQLEKIRESGGEVRWQHEEDVDECSGCRVTFTGSKKKTHCRHCGHIFCQSCLTRVVNSGPNQRPSRVCDVCHTLLVPDTPPYFSREPPHTQD</sequence>
<dbReference type="FunFam" id="1.20.5.730:FF:000005">
    <property type="entry name" value="RABaptiN (Rab effector)"/>
    <property type="match status" value="1"/>
</dbReference>
<dbReference type="GO" id="GO:0005769">
    <property type="term" value="C:early endosome"/>
    <property type="evidence" value="ECO:0007669"/>
    <property type="project" value="UniProtKB-SubCell"/>
</dbReference>
<dbReference type="CTD" id="37395"/>
<dbReference type="SMART" id="SM00064">
    <property type="entry name" value="FYVE"/>
    <property type="match status" value="1"/>
</dbReference>
<dbReference type="GO" id="GO:0008083">
    <property type="term" value="F:growth factor activity"/>
    <property type="evidence" value="ECO:0007669"/>
    <property type="project" value="InterPro"/>
</dbReference>
<dbReference type="InterPro" id="IPR000306">
    <property type="entry name" value="Znf_FYVE"/>
</dbReference>
<feature type="domain" description="RING-type" evidence="7">
    <location>
        <begin position="558"/>
        <end position="606"/>
    </location>
</feature>
<feature type="region of interest" description="Disordered" evidence="6">
    <location>
        <begin position="1"/>
        <end position="22"/>
    </location>
</feature>
<evidence type="ECO:0000256" key="5">
    <source>
        <dbReference type="SAM" id="Coils"/>
    </source>
</evidence>
<evidence type="ECO:0000313" key="9">
    <source>
        <dbReference type="Proteomes" id="UP000694920"/>
    </source>
</evidence>
<dbReference type="PANTHER" id="PTHR31179:SF7">
    <property type="entry name" value="FYVE-TYPE DOMAIN-CONTAINING PROTEIN"/>
    <property type="match status" value="1"/>
</dbReference>
<dbReference type="GO" id="GO:0015031">
    <property type="term" value="P:protein transport"/>
    <property type="evidence" value="ECO:0007669"/>
    <property type="project" value="UniProtKB-KW"/>
</dbReference>
<dbReference type="InterPro" id="IPR011011">
    <property type="entry name" value="Znf_FYVE_PHD"/>
</dbReference>
<dbReference type="Proteomes" id="UP000694920">
    <property type="component" value="Unplaced"/>
</dbReference>
<dbReference type="GO" id="GO:0006897">
    <property type="term" value="P:endocytosis"/>
    <property type="evidence" value="ECO:0007669"/>
    <property type="project" value="UniProtKB-KW"/>
</dbReference>
<evidence type="ECO:0000256" key="4">
    <source>
        <dbReference type="PROSITE-ProRule" id="PRU00175"/>
    </source>
</evidence>
<proteinExistence type="predicted"/>
<dbReference type="InterPro" id="IPR017455">
    <property type="entry name" value="Znf_FYVE-rel"/>
</dbReference>
<reference evidence="10 11" key="1">
    <citation type="submission" date="2025-04" db="UniProtKB">
        <authorList>
            <consortium name="RefSeq"/>
        </authorList>
    </citation>
    <scope>IDENTIFICATION</scope>
</reference>
<gene>
    <name evidence="10 11" type="primary">LOC107266590</name>
</gene>
<dbReference type="PANTHER" id="PTHR31179">
    <property type="entry name" value="RAB GTPASE-BINDING EFFECTOR PROTEIN"/>
    <property type="match status" value="1"/>
</dbReference>
<dbReference type="GeneID" id="107266590"/>
<evidence type="ECO:0000259" key="7">
    <source>
        <dbReference type="PROSITE" id="PS50089"/>
    </source>
</evidence>
<dbReference type="InterPro" id="IPR013083">
    <property type="entry name" value="Znf_RING/FYVE/PHD"/>
</dbReference>
<dbReference type="PROSITE" id="PS50178">
    <property type="entry name" value="ZF_FYVE"/>
    <property type="match status" value="1"/>
</dbReference>
<keyword evidence="3" id="KW-0862">Zinc</keyword>
<dbReference type="GO" id="GO:0008270">
    <property type="term" value="F:zinc ion binding"/>
    <property type="evidence" value="ECO:0007669"/>
    <property type="project" value="UniProtKB-KW"/>
</dbReference>
<dbReference type="InterPro" id="IPR001841">
    <property type="entry name" value="Znf_RING"/>
</dbReference>
<organism evidence="9 11">
    <name type="scientific">Cephus cinctus</name>
    <name type="common">Wheat stem sawfly</name>
    <dbReference type="NCBI Taxonomy" id="211228"/>
    <lineage>
        <taxon>Eukaryota</taxon>
        <taxon>Metazoa</taxon>
        <taxon>Ecdysozoa</taxon>
        <taxon>Arthropoda</taxon>
        <taxon>Hexapoda</taxon>
        <taxon>Insecta</taxon>
        <taxon>Pterygota</taxon>
        <taxon>Neoptera</taxon>
        <taxon>Endopterygota</taxon>
        <taxon>Hymenoptera</taxon>
        <taxon>Cephoidea</taxon>
        <taxon>Cephidae</taxon>
        <taxon>Cephus</taxon>
    </lineage>
</organism>
<dbReference type="CDD" id="cd15739">
    <property type="entry name" value="FYVE_RABE_unchar"/>
    <property type="match status" value="1"/>
</dbReference>
<evidence type="ECO:0000259" key="8">
    <source>
        <dbReference type="PROSITE" id="PS50178"/>
    </source>
</evidence>